<comment type="caution">
    <text evidence="1">The sequence shown here is derived from an EMBL/GenBank/DDBJ whole genome shotgun (WGS) entry which is preliminary data.</text>
</comment>
<dbReference type="Proteomes" id="UP000321026">
    <property type="component" value="Unassembled WGS sequence"/>
</dbReference>
<sequence length="241" mass="26499">MNALLAHLQAALADIPVLEPNNVAIPQMAAAFSRDLRSLLLPHFPLGQVYPETAGDNRDYPDAVYQIGNAGVRQFQGCNVAHSITFLLVIRSDRYAQMAELADVVGNSLEATPGCDVLDMASDFESELGCYRMALEIEISRALGASNTDARSVLLLPGVWSGHEPQYANCKGQKVDCQQMVVLHAHSFDELEALRAQVRSHLLGWQRPESYSPYQYIKGQPLESGGGLLAWVDTYQDVIRI</sequence>
<evidence type="ECO:0000313" key="1">
    <source>
        <dbReference type="EMBL" id="TXG78004.1"/>
    </source>
</evidence>
<gene>
    <name evidence="1" type="ORF">E6Q11_01885</name>
</gene>
<name>A0A5C7JA68_9BACT</name>
<evidence type="ECO:0000313" key="2">
    <source>
        <dbReference type="Proteomes" id="UP000321026"/>
    </source>
</evidence>
<accession>A0A5C7JA68</accession>
<dbReference type="Pfam" id="PF23840">
    <property type="entry name" value="Phage_tail_terminator"/>
    <property type="match status" value="1"/>
</dbReference>
<proteinExistence type="predicted"/>
<reference evidence="1 2" key="1">
    <citation type="submission" date="2018-09" db="EMBL/GenBank/DDBJ databases">
        <title>Metagenome Assembled Genomes from an Advanced Water Purification Facility.</title>
        <authorList>
            <person name="Stamps B.W."/>
            <person name="Spear J.R."/>
        </authorList>
    </citation>
    <scope>NUCLEOTIDE SEQUENCE [LARGE SCALE GENOMIC DNA]</scope>
    <source>
        <strain evidence="1">Bin_63_2</strain>
    </source>
</reference>
<dbReference type="AlphaFoldDB" id="A0A5C7JA68"/>
<dbReference type="InterPro" id="IPR056912">
    <property type="entry name" value="Phage_JBD30_tail_term-like"/>
</dbReference>
<organism evidence="1 2">
    <name type="scientific">Candidatus Dojkabacteria bacterium</name>
    <dbReference type="NCBI Taxonomy" id="2099670"/>
    <lineage>
        <taxon>Bacteria</taxon>
        <taxon>Candidatus Dojkabacteria</taxon>
    </lineage>
</organism>
<protein>
    <submittedName>
        <fullName evidence="1">Uncharacterized protein</fullName>
    </submittedName>
</protein>
<dbReference type="EMBL" id="SSDS01000030">
    <property type="protein sequence ID" value="TXG78004.1"/>
    <property type="molecule type" value="Genomic_DNA"/>
</dbReference>